<dbReference type="SMART" id="SM00028">
    <property type="entry name" value="TPR"/>
    <property type="match status" value="4"/>
</dbReference>
<proteinExistence type="predicted"/>
<accession>A0A6S7H8X8</accession>
<protein>
    <submittedName>
        <fullName evidence="1">---NA</fullName>
    </submittedName>
</protein>
<dbReference type="OrthoDB" id="10607745at2759"/>
<comment type="caution">
    <text evidence="1">The sequence shown here is derived from an EMBL/GenBank/DDBJ whole genome shotgun (WGS) entry which is preliminary data.</text>
</comment>
<evidence type="ECO:0000313" key="1">
    <source>
        <dbReference type="EMBL" id="CAB3992657.1"/>
    </source>
</evidence>
<dbReference type="EMBL" id="CACRXK020002094">
    <property type="protein sequence ID" value="CAB3992657.1"/>
    <property type="molecule type" value="Genomic_DNA"/>
</dbReference>
<organism evidence="1 2">
    <name type="scientific">Paramuricea clavata</name>
    <name type="common">Red gorgonian</name>
    <name type="synonym">Violescent sea-whip</name>
    <dbReference type="NCBI Taxonomy" id="317549"/>
    <lineage>
        <taxon>Eukaryota</taxon>
        <taxon>Metazoa</taxon>
        <taxon>Cnidaria</taxon>
        <taxon>Anthozoa</taxon>
        <taxon>Octocorallia</taxon>
        <taxon>Malacalcyonacea</taxon>
        <taxon>Plexauridae</taxon>
        <taxon>Paramuricea</taxon>
    </lineage>
</organism>
<dbReference type="Pfam" id="PF13181">
    <property type="entry name" value="TPR_8"/>
    <property type="match status" value="1"/>
</dbReference>
<dbReference type="Proteomes" id="UP001152795">
    <property type="component" value="Unassembled WGS sequence"/>
</dbReference>
<dbReference type="AlphaFoldDB" id="A0A6S7H8X8"/>
<gene>
    <name evidence="1" type="ORF">PACLA_8A070827</name>
</gene>
<name>A0A6S7H8X8_PARCT</name>
<dbReference type="InterPro" id="IPR011990">
    <property type="entry name" value="TPR-like_helical_dom_sf"/>
</dbReference>
<dbReference type="SUPFAM" id="SSF48452">
    <property type="entry name" value="TPR-like"/>
    <property type="match status" value="2"/>
</dbReference>
<dbReference type="Gene3D" id="1.25.40.10">
    <property type="entry name" value="Tetratricopeptide repeat domain"/>
    <property type="match status" value="1"/>
</dbReference>
<keyword evidence="2" id="KW-1185">Reference proteome</keyword>
<evidence type="ECO:0000313" key="2">
    <source>
        <dbReference type="Proteomes" id="UP001152795"/>
    </source>
</evidence>
<sequence length="591" mass="67870">MNNLGKELSDKFVYCAYFSRVFYGPGIQKSIEVDGELLSTVEHCMYSTMVRMFVGMGKKGEAVAACEKLTANPIVVHDAIYGKRPSSIPYLIEAWHRKLLSLLSDEDQKQLQNCEFPLSPANIFKLYYMLNEYTLAMKYYTNETQSPDLIEIKISCLRLAGNELVEMDRGKEALLCFVEFLRMLQTKEGFLDKPFYDIKLFKKTAELTPFVECSFGSLLLKLERYHEAVKHFENVIKRADHEAMECTDVDKPLLDVCLRREIEASGSITIPVKVRAFYELILTYMKLNEVGKAQEVALRLENYVERFQRTPEIYLALSIVGYANKLIENKEKAAEIFVLVLEIIPGHLCSTVVRAFVEIGKKREAVAACEKLTANPVVVHHAIYEKTSFHYPTPDRTACEKLTANPVVVYDDAIHRKPPSSIIYLIETCHRELLFLLSDEDRKQFRNCEFPLSPANIFKLYYMLNEYSLALKYYPNETQSPDLIEMKMSCLRLAGNELVEMDRENESDTYFTQFVAMLQTKEEFLNKPVHAECATLAGYSFANLYYIFRSLGEMMACERGNLDGAIQCYERCLELDEDFTLGQDLVATLHG</sequence>
<reference evidence="1" key="1">
    <citation type="submission" date="2020-04" db="EMBL/GenBank/DDBJ databases">
        <authorList>
            <person name="Alioto T."/>
            <person name="Alioto T."/>
            <person name="Gomez Garrido J."/>
        </authorList>
    </citation>
    <scope>NUCLEOTIDE SEQUENCE</scope>
    <source>
        <strain evidence="1">A484AB</strain>
    </source>
</reference>
<dbReference type="InterPro" id="IPR019734">
    <property type="entry name" value="TPR_rpt"/>
</dbReference>